<proteinExistence type="predicted"/>
<keyword evidence="2 5" id="KW-0812">Transmembrane</keyword>
<keyword evidence="8" id="KW-1185">Reference proteome</keyword>
<organism evidence="7 8">
    <name type="scientific">Segatella hominis</name>
    <dbReference type="NCBI Taxonomy" id="2518605"/>
    <lineage>
        <taxon>Bacteria</taxon>
        <taxon>Pseudomonadati</taxon>
        <taxon>Bacteroidota</taxon>
        <taxon>Bacteroidia</taxon>
        <taxon>Bacteroidales</taxon>
        <taxon>Prevotellaceae</taxon>
        <taxon>Segatella</taxon>
    </lineage>
</organism>
<evidence type="ECO:0000259" key="6">
    <source>
        <dbReference type="Pfam" id="PF14378"/>
    </source>
</evidence>
<feature type="transmembrane region" description="Helical" evidence="5">
    <location>
        <begin position="295"/>
        <end position="313"/>
    </location>
</feature>
<dbReference type="SUPFAM" id="SSF48317">
    <property type="entry name" value="Acid phosphatase/Vanadium-dependent haloperoxidase"/>
    <property type="match status" value="1"/>
</dbReference>
<feature type="transmembrane region" description="Helical" evidence="5">
    <location>
        <begin position="244"/>
        <end position="262"/>
    </location>
</feature>
<feature type="transmembrane region" description="Helical" evidence="5">
    <location>
        <begin position="47"/>
        <end position="65"/>
    </location>
</feature>
<dbReference type="Pfam" id="PF14378">
    <property type="entry name" value="PAP2_3"/>
    <property type="match status" value="1"/>
</dbReference>
<evidence type="ECO:0000256" key="3">
    <source>
        <dbReference type="ARBA" id="ARBA00022989"/>
    </source>
</evidence>
<keyword evidence="4 5" id="KW-0472">Membrane</keyword>
<evidence type="ECO:0000313" key="8">
    <source>
        <dbReference type="Proteomes" id="UP000297872"/>
    </source>
</evidence>
<sequence>MIKDYFKIEKNPKKGLLALEWVMLAYMILTVATMLFTYTKLVNPESMIWGRIRVLVMTGALWGVYRMVPCRATKLVRVAAQMALLAWWYPDTYEINRMFPNLDHVFAGWEQQLFGCQPSLLFSKALPWAVVSELMDMGYFMYYPMIAAVVFFYFFCRYREFERISFVMLASFFIYYVIFIYVPVAGPTFYFDAVGVREITKGIFPAMGDYFNTHTNCLPSPGYTDGIFYHLVEDAKAAGERPTAAFPSSHVGISTICMLMAWHTGNRKLVYILLPFYVFLCMATVYIQAHYLIDALAGFVSAVVIYFLLMYLSKGMTEKVGIR</sequence>
<accession>A0A4Y8VJD1</accession>
<name>A0A4Y8VJD1_9BACT</name>
<protein>
    <submittedName>
        <fullName evidence="7">Phosphatase PAP2 family protein</fullName>
    </submittedName>
</protein>
<comment type="caution">
    <text evidence="7">The sequence shown here is derived from an EMBL/GenBank/DDBJ whole genome shotgun (WGS) entry which is preliminary data.</text>
</comment>
<evidence type="ECO:0000256" key="4">
    <source>
        <dbReference type="ARBA" id="ARBA00023136"/>
    </source>
</evidence>
<dbReference type="EMBL" id="SGVY01000019">
    <property type="protein sequence ID" value="TFH80574.1"/>
    <property type="molecule type" value="Genomic_DNA"/>
</dbReference>
<dbReference type="PANTHER" id="PTHR31310:SF7">
    <property type="entry name" value="PA-PHOSPHATASE RELATED-FAMILY PROTEIN DDB_G0268928"/>
    <property type="match status" value="1"/>
</dbReference>
<feature type="transmembrane region" description="Helical" evidence="5">
    <location>
        <begin position="21"/>
        <end position="41"/>
    </location>
</feature>
<comment type="subcellular location">
    <subcellularLocation>
        <location evidence="1">Membrane</location>
        <topology evidence="1">Multi-pass membrane protein</topology>
    </subcellularLocation>
</comment>
<dbReference type="InterPro" id="IPR052185">
    <property type="entry name" value="IPC_Synthase-Related"/>
</dbReference>
<feature type="transmembrane region" description="Helical" evidence="5">
    <location>
        <begin position="163"/>
        <end position="182"/>
    </location>
</feature>
<dbReference type="OrthoDB" id="1454668at2"/>
<feature type="domain" description="Inositolphosphotransferase Aur1/Ipt1" evidence="6">
    <location>
        <begin position="116"/>
        <end position="307"/>
    </location>
</feature>
<evidence type="ECO:0000256" key="2">
    <source>
        <dbReference type="ARBA" id="ARBA00022692"/>
    </source>
</evidence>
<keyword evidence="3 5" id="KW-1133">Transmembrane helix</keyword>
<evidence type="ECO:0000313" key="7">
    <source>
        <dbReference type="EMBL" id="TFH80574.1"/>
    </source>
</evidence>
<feature type="transmembrane region" description="Helical" evidence="5">
    <location>
        <begin position="72"/>
        <end position="89"/>
    </location>
</feature>
<dbReference type="InterPro" id="IPR026841">
    <property type="entry name" value="Aur1/Ipt1"/>
</dbReference>
<gene>
    <name evidence="7" type="ORF">EXN75_08580</name>
</gene>
<dbReference type="InterPro" id="IPR036938">
    <property type="entry name" value="PAP2/HPO_sf"/>
</dbReference>
<dbReference type="GO" id="GO:0016020">
    <property type="term" value="C:membrane"/>
    <property type="evidence" value="ECO:0007669"/>
    <property type="project" value="UniProtKB-SubCell"/>
</dbReference>
<evidence type="ECO:0000256" key="1">
    <source>
        <dbReference type="ARBA" id="ARBA00004141"/>
    </source>
</evidence>
<dbReference type="AlphaFoldDB" id="A0A4Y8VJD1"/>
<dbReference type="Proteomes" id="UP000297872">
    <property type="component" value="Unassembled WGS sequence"/>
</dbReference>
<reference evidence="7 8" key="1">
    <citation type="submission" date="2019-02" db="EMBL/GenBank/DDBJ databases">
        <title>Draft Genome Sequence of the Prevotella sp. BCRC 81118, Isolated from Human Feces.</title>
        <authorList>
            <person name="Huang C.-H."/>
        </authorList>
    </citation>
    <scope>NUCLEOTIDE SEQUENCE [LARGE SCALE GENOMIC DNA]</scope>
    <source>
        <strain evidence="7 8">BCRC 81118</strain>
    </source>
</reference>
<evidence type="ECO:0000256" key="5">
    <source>
        <dbReference type="SAM" id="Phobius"/>
    </source>
</evidence>
<dbReference type="GeneID" id="302995343"/>
<dbReference type="RefSeq" id="WP_134843476.1">
    <property type="nucleotide sequence ID" value="NZ_DAWCZC010000051.1"/>
</dbReference>
<dbReference type="Gene3D" id="1.20.144.10">
    <property type="entry name" value="Phosphatidic acid phosphatase type 2/haloperoxidase"/>
    <property type="match status" value="1"/>
</dbReference>
<feature type="transmembrane region" description="Helical" evidence="5">
    <location>
        <begin position="137"/>
        <end position="156"/>
    </location>
</feature>
<dbReference type="PANTHER" id="PTHR31310">
    <property type="match status" value="1"/>
</dbReference>
<feature type="transmembrane region" description="Helical" evidence="5">
    <location>
        <begin position="269"/>
        <end position="289"/>
    </location>
</feature>